<evidence type="ECO:0000313" key="1">
    <source>
        <dbReference type="EMBL" id="WAR07790.1"/>
    </source>
</evidence>
<organism evidence="1 2">
    <name type="scientific">Mya arenaria</name>
    <name type="common">Soft-shell clam</name>
    <dbReference type="NCBI Taxonomy" id="6604"/>
    <lineage>
        <taxon>Eukaryota</taxon>
        <taxon>Metazoa</taxon>
        <taxon>Spiralia</taxon>
        <taxon>Lophotrochozoa</taxon>
        <taxon>Mollusca</taxon>
        <taxon>Bivalvia</taxon>
        <taxon>Autobranchia</taxon>
        <taxon>Heteroconchia</taxon>
        <taxon>Euheterodonta</taxon>
        <taxon>Imparidentia</taxon>
        <taxon>Neoheterodontei</taxon>
        <taxon>Myida</taxon>
        <taxon>Myoidea</taxon>
        <taxon>Myidae</taxon>
        <taxon>Mya</taxon>
    </lineage>
</organism>
<evidence type="ECO:0000313" key="2">
    <source>
        <dbReference type="Proteomes" id="UP001164746"/>
    </source>
</evidence>
<sequence>MSYCKKNEVLSKTGSTINNWLGEWIISQTSTDFQHYSIPFFAAFSNPEQVILTLFRNLLCI</sequence>
<name>A0ABY7ECQ4_MYAAR</name>
<reference evidence="1" key="1">
    <citation type="submission" date="2022-11" db="EMBL/GenBank/DDBJ databases">
        <title>Centuries of genome instability and evolution in soft-shell clam transmissible cancer (bioRxiv).</title>
        <authorList>
            <person name="Hart S.F.M."/>
            <person name="Yonemitsu M.A."/>
            <person name="Giersch R.M."/>
            <person name="Beal B.F."/>
            <person name="Arriagada G."/>
            <person name="Davis B.W."/>
            <person name="Ostrander E.A."/>
            <person name="Goff S.P."/>
            <person name="Metzger M.J."/>
        </authorList>
    </citation>
    <scope>NUCLEOTIDE SEQUENCE</scope>
    <source>
        <strain evidence="1">MELC-2E11</strain>
        <tissue evidence="1">Siphon/mantle</tissue>
    </source>
</reference>
<dbReference type="Proteomes" id="UP001164746">
    <property type="component" value="Chromosome 6"/>
</dbReference>
<protein>
    <submittedName>
        <fullName evidence="1">Uncharacterized protein</fullName>
    </submittedName>
</protein>
<gene>
    <name evidence="1" type="ORF">MAR_017748</name>
</gene>
<accession>A0ABY7ECQ4</accession>
<dbReference type="EMBL" id="CP111017">
    <property type="protein sequence ID" value="WAR07790.1"/>
    <property type="molecule type" value="Genomic_DNA"/>
</dbReference>
<keyword evidence="2" id="KW-1185">Reference proteome</keyword>
<proteinExistence type="predicted"/>